<keyword evidence="6" id="KW-0694">RNA-binding</keyword>
<dbReference type="AlphaFoldDB" id="A0A6N7EZP8"/>
<keyword evidence="8" id="KW-1185">Reference proteome</keyword>
<comment type="function">
    <text evidence="1 6">Forms part of the ribosomal stalk, playing a central role in the interaction of the ribosome with GTP-bound translation factors.</text>
</comment>
<protein>
    <recommendedName>
        <fullName evidence="5 6">Large ribosomal subunit protein uL10</fullName>
    </recommendedName>
</protein>
<dbReference type="Proteomes" id="UP000471298">
    <property type="component" value="Unassembled WGS sequence"/>
</dbReference>
<dbReference type="HAMAP" id="MF_00362">
    <property type="entry name" value="Ribosomal_uL10"/>
    <property type="match status" value="1"/>
</dbReference>
<evidence type="ECO:0000256" key="2">
    <source>
        <dbReference type="ARBA" id="ARBA00008889"/>
    </source>
</evidence>
<dbReference type="NCBIfam" id="NF000955">
    <property type="entry name" value="PRK00099.1-1"/>
    <property type="match status" value="1"/>
</dbReference>
<evidence type="ECO:0000256" key="5">
    <source>
        <dbReference type="ARBA" id="ARBA00035202"/>
    </source>
</evidence>
<evidence type="ECO:0000256" key="4">
    <source>
        <dbReference type="ARBA" id="ARBA00023274"/>
    </source>
</evidence>
<dbReference type="GO" id="GO:1990904">
    <property type="term" value="C:ribonucleoprotein complex"/>
    <property type="evidence" value="ECO:0007669"/>
    <property type="project" value="UniProtKB-KW"/>
</dbReference>
<dbReference type="SUPFAM" id="SSF160369">
    <property type="entry name" value="Ribosomal protein L10-like"/>
    <property type="match status" value="1"/>
</dbReference>
<dbReference type="Gene3D" id="6.10.250.2350">
    <property type="match status" value="1"/>
</dbReference>
<dbReference type="FunCoup" id="A0A6N7EZP8">
    <property type="interactions" value="533"/>
</dbReference>
<comment type="similarity">
    <text evidence="2 6">Belongs to the universal ribosomal protein uL10 family.</text>
</comment>
<reference evidence="7 8" key="1">
    <citation type="submission" date="2019-10" db="EMBL/GenBank/DDBJ databases">
        <title>Cardiobacteriales fam. a chemoheterotrophic member of the order Cardiobacteriales, and proposal of Cardiobacteriales fam. nov.</title>
        <authorList>
            <person name="Wang C."/>
        </authorList>
    </citation>
    <scope>NUCLEOTIDE SEQUENCE [LARGE SCALE GENOMIC DNA]</scope>
    <source>
        <strain evidence="7 8">ML27</strain>
    </source>
</reference>
<keyword evidence="6" id="KW-0699">rRNA-binding</keyword>
<dbReference type="GO" id="GO:0005840">
    <property type="term" value="C:ribosome"/>
    <property type="evidence" value="ECO:0007669"/>
    <property type="project" value="UniProtKB-KW"/>
</dbReference>
<evidence type="ECO:0000313" key="7">
    <source>
        <dbReference type="EMBL" id="MPV86995.1"/>
    </source>
</evidence>
<comment type="subunit">
    <text evidence="6">Part of the ribosomal stalk of the 50S ribosomal subunit. The N-terminus interacts with L11 and the large rRNA to form the base of the stalk. The C-terminus forms an elongated spine to which L12 dimers bind in a sequential fashion forming a multimeric L10(L12)X complex.</text>
</comment>
<dbReference type="GO" id="GO:0070180">
    <property type="term" value="F:large ribosomal subunit rRNA binding"/>
    <property type="evidence" value="ECO:0007669"/>
    <property type="project" value="UniProtKB-UniRule"/>
</dbReference>
<dbReference type="InterPro" id="IPR022973">
    <property type="entry name" value="Ribosomal_uL10_bac"/>
</dbReference>
<gene>
    <name evidence="6 7" type="primary">rplJ</name>
    <name evidence="7" type="ORF">GCU85_09680</name>
</gene>
<evidence type="ECO:0000256" key="3">
    <source>
        <dbReference type="ARBA" id="ARBA00022980"/>
    </source>
</evidence>
<evidence type="ECO:0000313" key="8">
    <source>
        <dbReference type="Proteomes" id="UP000471298"/>
    </source>
</evidence>
<dbReference type="InParanoid" id="A0A6N7EZP8"/>
<dbReference type="InterPro" id="IPR001790">
    <property type="entry name" value="Ribosomal_uL10"/>
</dbReference>
<dbReference type="InterPro" id="IPR043141">
    <property type="entry name" value="Ribosomal_uL10-like_sf"/>
</dbReference>
<accession>A0A6N7EZP8</accession>
<evidence type="ECO:0000256" key="1">
    <source>
        <dbReference type="ARBA" id="ARBA00002633"/>
    </source>
</evidence>
<dbReference type="RefSeq" id="WP_152810984.1">
    <property type="nucleotide sequence ID" value="NZ_WHNW01000016.1"/>
</dbReference>
<evidence type="ECO:0000256" key="6">
    <source>
        <dbReference type="HAMAP-Rule" id="MF_00362"/>
    </source>
</evidence>
<dbReference type="EMBL" id="WHNW01000016">
    <property type="protein sequence ID" value="MPV86995.1"/>
    <property type="molecule type" value="Genomic_DNA"/>
</dbReference>
<keyword evidence="4 6" id="KW-0687">Ribonucleoprotein</keyword>
<dbReference type="Gene3D" id="3.30.70.1730">
    <property type="match status" value="1"/>
</dbReference>
<keyword evidence="3 6" id="KW-0689">Ribosomal protein</keyword>
<dbReference type="CDD" id="cd05797">
    <property type="entry name" value="Ribosomal_L10"/>
    <property type="match status" value="1"/>
</dbReference>
<name>A0A6N7EZP8_9GAMM</name>
<organism evidence="7 8">
    <name type="scientific">Ostreibacterium oceani</name>
    <dbReference type="NCBI Taxonomy" id="2654998"/>
    <lineage>
        <taxon>Bacteria</taxon>
        <taxon>Pseudomonadati</taxon>
        <taxon>Pseudomonadota</taxon>
        <taxon>Gammaproteobacteria</taxon>
        <taxon>Cardiobacteriales</taxon>
        <taxon>Ostreibacteriaceae</taxon>
        <taxon>Ostreibacterium</taxon>
    </lineage>
</organism>
<comment type="caution">
    <text evidence="7">The sequence shown here is derived from an EMBL/GenBank/DDBJ whole genome shotgun (WGS) entry which is preliminary data.</text>
</comment>
<sequence>MSLNLNEKKAVVEAVAEVAKSSNAVVGASYIGISAEKMTELRALARAQGVHLRIVKNTLAKRALADTEFASCEDRLVGPLMLAFSTDEPSAGARIFKHFIKENATAKEMVQFLWFDGEVYAGESLDKIASMPTKDEAIAMLMSVMKAPVAKLARTIDAVKAQKEAEAA</sequence>
<proteinExistence type="inferred from homology"/>
<dbReference type="Pfam" id="PF00466">
    <property type="entry name" value="Ribosomal_L10"/>
    <property type="match status" value="1"/>
</dbReference>
<dbReference type="InterPro" id="IPR047865">
    <property type="entry name" value="Ribosomal_uL10_bac_type"/>
</dbReference>
<dbReference type="PANTHER" id="PTHR11560">
    <property type="entry name" value="39S RIBOSOMAL PROTEIN L10, MITOCHONDRIAL"/>
    <property type="match status" value="1"/>
</dbReference>
<dbReference type="GO" id="GO:0006412">
    <property type="term" value="P:translation"/>
    <property type="evidence" value="ECO:0007669"/>
    <property type="project" value="UniProtKB-UniRule"/>
</dbReference>